<evidence type="ECO:0000313" key="7">
    <source>
        <dbReference type="Proteomes" id="UP001595752"/>
    </source>
</evidence>
<dbReference type="SUPFAM" id="SSF117143">
    <property type="entry name" value="Flagellar hook protein flgE"/>
    <property type="match status" value="1"/>
</dbReference>
<comment type="caution">
    <text evidence="6">The sequence shown here is derived from an EMBL/GenBank/DDBJ whole genome shotgun (WGS) entry which is preliminary data.</text>
</comment>
<evidence type="ECO:0000259" key="4">
    <source>
        <dbReference type="Pfam" id="PF06429"/>
    </source>
</evidence>
<dbReference type="EMBL" id="JBHRZT010000073">
    <property type="protein sequence ID" value="MFC3886445.1"/>
    <property type="molecule type" value="Genomic_DNA"/>
</dbReference>
<dbReference type="Pfam" id="PF06429">
    <property type="entry name" value="Flg_bbr_C"/>
    <property type="match status" value="1"/>
</dbReference>
<evidence type="ECO:0000259" key="5">
    <source>
        <dbReference type="Pfam" id="PF22692"/>
    </source>
</evidence>
<dbReference type="RefSeq" id="WP_377918867.1">
    <property type="nucleotide sequence ID" value="NZ_JBHRZT010000073.1"/>
</dbReference>
<protein>
    <submittedName>
        <fullName evidence="6">Flagellar hook-basal body protein</fullName>
    </submittedName>
</protein>
<dbReference type="Proteomes" id="UP001595752">
    <property type="component" value="Unassembled WGS sequence"/>
</dbReference>
<dbReference type="PANTHER" id="PTHR30435:SF19">
    <property type="entry name" value="FLAGELLAR BASAL-BODY ROD PROTEIN FLGG"/>
    <property type="match status" value="1"/>
</dbReference>
<accession>A0ABV8B9I6</accession>
<comment type="subcellular location">
    <subcellularLocation>
        <location evidence="2">Bacterial flagellum basal body</location>
    </subcellularLocation>
</comment>
<dbReference type="InterPro" id="IPR010930">
    <property type="entry name" value="Flg_bb/hook_C_dom"/>
</dbReference>
<evidence type="ECO:0000256" key="2">
    <source>
        <dbReference type="RuleBase" id="RU362116"/>
    </source>
</evidence>
<dbReference type="NCBIfam" id="TIGR03506">
    <property type="entry name" value="FlgEFG_subfam"/>
    <property type="match status" value="1"/>
</dbReference>
<keyword evidence="6" id="KW-0969">Cilium</keyword>
<dbReference type="InterPro" id="IPR001444">
    <property type="entry name" value="Flag_bb_rod_N"/>
</dbReference>
<gene>
    <name evidence="6" type="ORF">ACFOU2_24315</name>
</gene>
<keyword evidence="2" id="KW-0975">Bacterial flagellum</keyword>
<evidence type="ECO:0000313" key="6">
    <source>
        <dbReference type="EMBL" id="MFC3886445.1"/>
    </source>
</evidence>
<feature type="domain" description="Flagellar basal body rod protein N-terminal" evidence="3">
    <location>
        <begin position="5"/>
        <end position="35"/>
    </location>
</feature>
<evidence type="ECO:0000256" key="1">
    <source>
        <dbReference type="ARBA" id="ARBA00009677"/>
    </source>
</evidence>
<dbReference type="InterPro" id="IPR020013">
    <property type="entry name" value="Flagellar_FlgE/F/G"/>
</dbReference>
<dbReference type="Pfam" id="PF22692">
    <property type="entry name" value="LlgE_F_G_D1"/>
    <property type="match status" value="1"/>
</dbReference>
<keyword evidence="6" id="KW-0282">Flagellum</keyword>
<dbReference type="InterPro" id="IPR053967">
    <property type="entry name" value="LlgE_F_G-like_D1"/>
</dbReference>
<organism evidence="6 7">
    <name type="scientific">Bacillus songklensis</name>
    <dbReference type="NCBI Taxonomy" id="1069116"/>
    <lineage>
        <taxon>Bacteria</taxon>
        <taxon>Bacillati</taxon>
        <taxon>Bacillota</taxon>
        <taxon>Bacilli</taxon>
        <taxon>Bacillales</taxon>
        <taxon>Bacillaceae</taxon>
        <taxon>Bacillus</taxon>
    </lineage>
</organism>
<name>A0ABV8B9I6_9BACI</name>
<dbReference type="PROSITE" id="PS00588">
    <property type="entry name" value="FLAGELLA_BB_ROD"/>
    <property type="match status" value="1"/>
</dbReference>
<dbReference type="InterPro" id="IPR037925">
    <property type="entry name" value="FlgE/F/G-like"/>
</dbReference>
<comment type="similarity">
    <text evidence="1 2">Belongs to the flagella basal body rod proteins family.</text>
</comment>
<feature type="domain" description="Flagellar basal-body/hook protein C-terminal" evidence="4">
    <location>
        <begin position="228"/>
        <end position="272"/>
    </location>
</feature>
<proteinExistence type="inferred from homology"/>
<keyword evidence="7" id="KW-1185">Reference proteome</keyword>
<keyword evidence="6" id="KW-0966">Cell projection</keyword>
<dbReference type="PANTHER" id="PTHR30435">
    <property type="entry name" value="FLAGELLAR PROTEIN"/>
    <property type="match status" value="1"/>
</dbReference>
<dbReference type="Pfam" id="PF00460">
    <property type="entry name" value="Flg_bb_rod"/>
    <property type="match status" value="1"/>
</dbReference>
<reference evidence="7" key="1">
    <citation type="journal article" date="2019" name="Int. J. Syst. Evol. Microbiol.">
        <title>The Global Catalogue of Microorganisms (GCM) 10K type strain sequencing project: providing services to taxonomists for standard genome sequencing and annotation.</title>
        <authorList>
            <consortium name="The Broad Institute Genomics Platform"/>
            <consortium name="The Broad Institute Genome Sequencing Center for Infectious Disease"/>
            <person name="Wu L."/>
            <person name="Ma J."/>
        </authorList>
    </citation>
    <scope>NUCLEOTIDE SEQUENCE [LARGE SCALE GENOMIC DNA]</scope>
    <source>
        <strain evidence="7">CCUG 61889</strain>
    </source>
</reference>
<evidence type="ECO:0000259" key="3">
    <source>
        <dbReference type="Pfam" id="PF00460"/>
    </source>
</evidence>
<dbReference type="InterPro" id="IPR019776">
    <property type="entry name" value="Flagellar_basal_body_rod_CS"/>
</dbReference>
<feature type="domain" description="Flagellar hook protein FlgE/F/G-like D1" evidence="5">
    <location>
        <begin position="115"/>
        <end position="178"/>
    </location>
</feature>
<sequence length="278" mass="30886">MFKGFYTATTGMLSQQRKSDMLTNNMANANTPGFKADQASLRAFPEMLLQQLQSNGVPGKDKSQWTGKKEVGLLNTGVYVQEVTPNFAQGDVRETGRRTDVALINRIVPVNEEGVKGTFFFTVRDENNSIRYTRNGNFTLDGQGFLTTNEGLYVMDRNNQPIQLQGTDFQINSQGTVMENGQSVAQLNIAMTENANSMMKEGNGLYRTDNELPLPSAFGNPAVSFDIQQGSLERSNVDVTQTMTELLSAYRAFEANQKIVQAYDRSMEKAANEIGRLR</sequence>